<evidence type="ECO:0000313" key="2">
    <source>
        <dbReference type="EMBL" id="KAF3432294.1"/>
    </source>
</evidence>
<organism evidence="2 3">
    <name type="scientific">Rhamnella rubrinervis</name>
    <dbReference type="NCBI Taxonomy" id="2594499"/>
    <lineage>
        <taxon>Eukaryota</taxon>
        <taxon>Viridiplantae</taxon>
        <taxon>Streptophyta</taxon>
        <taxon>Embryophyta</taxon>
        <taxon>Tracheophyta</taxon>
        <taxon>Spermatophyta</taxon>
        <taxon>Magnoliopsida</taxon>
        <taxon>eudicotyledons</taxon>
        <taxon>Gunneridae</taxon>
        <taxon>Pentapetalae</taxon>
        <taxon>rosids</taxon>
        <taxon>fabids</taxon>
        <taxon>Rosales</taxon>
        <taxon>Rhamnaceae</taxon>
        <taxon>rhamnoid group</taxon>
        <taxon>Rhamneae</taxon>
        <taxon>Rhamnella</taxon>
    </lineage>
</organism>
<reference evidence="2" key="1">
    <citation type="submission" date="2020-03" db="EMBL/GenBank/DDBJ databases">
        <title>A high-quality chromosome-level genome assembly of a woody plant with both climbing and erect habits, Rhamnella rubrinervis.</title>
        <authorList>
            <person name="Lu Z."/>
            <person name="Yang Y."/>
            <person name="Zhu X."/>
            <person name="Sun Y."/>
        </authorList>
    </citation>
    <scope>NUCLEOTIDE SEQUENCE</scope>
    <source>
        <strain evidence="2">BYM</strain>
        <tissue evidence="2">Leaf</tissue>
    </source>
</reference>
<feature type="compositionally biased region" description="Basic and acidic residues" evidence="1">
    <location>
        <begin position="272"/>
        <end position="284"/>
    </location>
</feature>
<proteinExistence type="predicted"/>
<name>A0A8K0GN37_9ROSA</name>
<sequence length="284" mass="32904">MLSFPMAITLPENHHFTFNIALAIPPGLTKSNLSIKIVEPNQIVEQNLKPHVEPSVRRDDLDEKRSRFFLRHPILIKTDILSIFKPKDMSYLKGSYWPNIRQDSEASLSKPQEEQISKGIPLPILEVPYLHILKVCIRLLYGELTDSLWASHPAVDMGKLKVRVLTDLERKWSKVDLNLSKKEKELESLRLDFSKVATERDELQAKISIWLGKKKNIYLKGVFDAFHKARNDMIHKFKAEETNWPIPEPKENKGNDSESAKISLGDDESEEYRENSKPHKRMDE</sequence>
<evidence type="ECO:0000256" key="1">
    <source>
        <dbReference type="SAM" id="MobiDB-lite"/>
    </source>
</evidence>
<protein>
    <submittedName>
        <fullName evidence="2">Uncharacterized protein</fullName>
    </submittedName>
</protein>
<dbReference type="AlphaFoldDB" id="A0A8K0GN37"/>
<feature type="compositionally biased region" description="Basic and acidic residues" evidence="1">
    <location>
        <begin position="248"/>
        <end position="259"/>
    </location>
</feature>
<keyword evidence="3" id="KW-1185">Reference proteome</keyword>
<feature type="region of interest" description="Disordered" evidence="1">
    <location>
        <begin position="240"/>
        <end position="284"/>
    </location>
</feature>
<gene>
    <name evidence="2" type="ORF">FNV43_RR27034</name>
</gene>
<evidence type="ECO:0000313" key="3">
    <source>
        <dbReference type="Proteomes" id="UP000796880"/>
    </source>
</evidence>
<comment type="caution">
    <text evidence="2">The sequence shown here is derived from an EMBL/GenBank/DDBJ whole genome shotgun (WGS) entry which is preliminary data.</text>
</comment>
<dbReference type="Proteomes" id="UP000796880">
    <property type="component" value="Unassembled WGS sequence"/>
</dbReference>
<accession>A0A8K0GN37</accession>
<dbReference type="EMBL" id="VOIH02000012">
    <property type="protein sequence ID" value="KAF3432294.1"/>
    <property type="molecule type" value="Genomic_DNA"/>
</dbReference>